<gene>
    <name evidence="1" type="ORF">ACHE_50680A</name>
</gene>
<organism evidence="1 2">
    <name type="scientific">Aspergillus chevalieri</name>
    <name type="common">Eurotium chevalieri</name>
    <dbReference type="NCBI Taxonomy" id="182096"/>
    <lineage>
        <taxon>Eukaryota</taxon>
        <taxon>Fungi</taxon>
        <taxon>Dikarya</taxon>
        <taxon>Ascomycota</taxon>
        <taxon>Pezizomycotina</taxon>
        <taxon>Eurotiomycetes</taxon>
        <taxon>Eurotiomycetidae</taxon>
        <taxon>Eurotiales</taxon>
        <taxon>Aspergillaceae</taxon>
        <taxon>Aspergillus</taxon>
        <taxon>Aspergillus subgen. Aspergillus</taxon>
    </lineage>
</organism>
<dbReference type="EMBL" id="AP024420">
    <property type="protein sequence ID" value="BCR89482.1"/>
    <property type="molecule type" value="Genomic_DNA"/>
</dbReference>
<dbReference type="Pfam" id="PF20174">
    <property type="entry name" value="DUF6540"/>
    <property type="match status" value="1"/>
</dbReference>
<sequence>MSYAVYLIIETSIPLDHHALFVETNEAGPQTGHVYNVKGDIQNGMVYEAKTTEEPEKSPVFAEKKRIGSVSKDDYPRFIAVCQSIPVPKKQFEGARRLYPKEPLRRCQEWAREAIDHLVEQKVVLE</sequence>
<dbReference type="AlphaFoldDB" id="A0A7R7VRP3"/>
<dbReference type="GeneID" id="66983840"/>
<evidence type="ECO:0000313" key="2">
    <source>
        <dbReference type="Proteomes" id="UP000637239"/>
    </source>
</evidence>
<keyword evidence="2" id="KW-1185">Reference proteome</keyword>
<evidence type="ECO:0000313" key="1">
    <source>
        <dbReference type="EMBL" id="BCR89482.1"/>
    </source>
</evidence>
<reference evidence="1" key="2">
    <citation type="submission" date="2021-02" db="EMBL/GenBank/DDBJ databases">
        <title>Aspergillus chevalieri M1 genome sequence.</title>
        <authorList>
            <person name="Kadooka C."/>
            <person name="Mori K."/>
            <person name="Futagami T."/>
        </authorList>
    </citation>
    <scope>NUCLEOTIDE SEQUENCE</scope>
    <source>
        <strain evidence="1">M1</strain>
    </source>
</reference>
<accession>A0A7R7VRP3</accession>
<dbReference type="RefSeq" id="XP_043138004.1">
    <property type="nucleotide sequence ID" value="XM_043280424.1"/>
</dbReference>
<dbReference type="KEGG" id="ache:ACHE_50680A"/>
<dbReference type="InterPro" id="IPR046670">
    <property type="entry name" value="DUF6540"/>
</dbReference>
<reference evidence="1" key="1">
    <citation type="submission" date="2021-01" db="EMBL/GenBank/DDBJ databases">
        <authorList>
            <consortium name="Aspergillus chevalieri M1 genome sequencing consortium"/>
            <person name="Kazuki M."/>
            <person name="Futagami T."/>
        </authorList>
    </citation>
    <scope>NUCLEOTIDE SEQUENCE</scope>
    <source>
        <strain evidence="1">M1</strain>
    </source>
</reference>
<protein>
    <submittedName>
        <fullName evidence="1">Uncharacterized protein</fullName>
    </submittedName>
</protein>
<dbReference type="Proteomes" id="UP000637239">
    <property type="component" value="Chromosome 5"/>
</dbReference>
<name>A0A7R7VRP3_ASPCH</name>
<proteinExistence type="predicted"/>